<protein>
    <submittedName>
        <fullName evidence="4">Alcohol dehydrogenase catalytic domain-containing protein</fullName>
    </submittedName>
</protein>
<dbReference type="GO" id="GO:0016491">
    <property type="term" value="F:oxidoreductase activity"/>
    <property type="evidence" value="ECO:0007669"/>
    <property type="project" value="UniProtKB-KW"/>
</dbReference>
<sequence>MKALSYAGEHSVRFADVAAPQPAAGEEIVDVLVAGICGTDLGAVRSGRPPLPVGLTIGHEFVGRRQRDGALVVANPIFSCGECRACRERRRHLCEKRQVLGVHRNGAFAESVLVPASNLVEVGTLDPTRAAMVEPIATALHAWRLSPMPQRDVAVLGAGPIGMSLLHVLKENRVTNITVTDIAPERRAMALRCGADIATEMAESVYEAVIDTVGAVTTRRNAVENVRPGGTAVLVGLHAPEFAVAGGPVVAGERTIRGSFAYSHDEFVEAVDLAKSLDTRWIASVPFDRSADAFAALLTGTADPACIKVHFSITNPTEERIQPGREK</sequence>
<evidence type="ECO:0000259" key="3">
    <source>
        <dbReference type="Pfam" id="PF08240"/>
    </source>
</evidence>
<dbReference type="Pfam" id="PF00107">
    <property type="entry name" value="ADH_zinc_N"/>
    <property type="match status" value="1"/>
</dbReference>
<dbReference type="InterPro" id="IPR036291">
    <property type="entry name" value="NAD(P)-bd_dom_sf"/>
</dbReference>
<dbReference type="PANTHER" id="PTHR43401:SF2">
    <property type="entry name" value="L-THREONINE 3-DEHYDROGENASE"/>
    <property type="match status" value="1"/>
</dbReference>
<dbReference type="Gene3D" id="3.40.50.720">
    <property type="entry name" value="NAD(P)-binding Rossmann-like Domain"/>
    <property type="match status" value="1"/>
</dbReference>
<keyword evidence="1" id="KW-0560">Oxidoreductase</keyword>
<evidence type="ECO:0000259" key="2">
    <source>
        <dbReference type="Pfam" id="PF00107"/>
    </source>
</evidence>
<dbReference type="SUPFAM" id="SSF50129">
    <property type="entry name" value="GroES-like"/>
    <property type="match status" value="1"/>
</dbReference>
<evidence type="ECO:0000313" key="4">
    <source>
        <dbReference type="EMBL" id="NVI47578.1"/>
    </source>
</evidence>
<dbReference type="Gene3D" id="3.90.180.10">
    <property type="entry name" value="Medium-chain alcohol dehydrogenases, catalytic domain"/>
    <property type="match status" value="1"/>
</dbReference>
<proteinExistence type="predicted"/>
<dbReference type="InterPro" id="IPR013149">
    <property type="entry name" value="ADH-like_C"/>
</dbReference>
<dbReference type="SUPFAM" id="SSF51735">
    <property type="entry name" value="NAD(P)-binding Rossmann-fold domains"/>
    <property type="match status" value="1"/>
</dbReference>
<evidence type="ECO:0000256" key="1">
    <source>
        <dbReference type="ARBA" id="ARBA00023002"/>
    </source>
</evidence>
<reference evidence="4" key="1">
    <citation type="submission" date="2020-06" db="EMBL/GenBank/DDBJ databases">
        <title>Whole Genome Sequence of Bradyrhizobium sp. Strain 1S1.</title>
        <authorList>
            <person name="Bromfield E.S.P."/>
            <person name="Cloutier S."/>
        </authorList>
    </citation>
    <scope>NUCLEOTIDE SEQUENCE [LARGE SCALE GENOMIC DNA]</scope>
    <source>
        <strain evidence="4">1S1</strain>
    </source>
</reference>
<name>A0A974A403_9BRAD</name>
<dbReference type="PANTHER" id="PTHR43401">
    <property type="entry name" value="L-THREONINE 3-DEHYDROGENASE"/>
    <property type="match status" value="1"/>
</dbReference>
<dbReference type="Pfam" id="PF08240">
    <property type="entry name" value="ADH_N"/>
    <property type="match status" value="1"/>
</dbReference>
<dbReference type="InterPro" id="IPR050129">
    <property type="entry name" value="Zn_alcohol_dh"/>
</dbReference>
<comment type="caution">
    <text evidence="4">The sequence shown here is derived from an EMBL/GenBank/DDBJ whole genome shotgun (WGS) entry which is preliminary data.</text>
</comment>
<feature type="domain" description="Alcohol dehydrogenase-like C-terminal" evidence="2">
    <location>
        <begin position="160"/>
        <end position="275"/>
    </location>
</feature>
<accession>A0A974A403</accession>
<dbReference type="InterPro" id="IPR013154">
    <property type="entry name" value="ADH-like_N"/>
</dbReference>
<gene>
    <name evidence="4" type="ORF">HAP48_032380</name>
</gene>
<feature type="domain" description="Alcohol dehydrogenase-like N-terminal" evidence="3">
    <location>
        <begin position="25"/>
        <end position="122"/>
    </location>
</feature>
<dbReference type="EMBL" id="JAAOLE020000001">
    <property type="protein sequence ID" value="NVI47578.1"/>
    <property type="molecule type" value="Genomic_DNA"/>
</dbReference>
<organism evidence="4">
    <name type="scientific">Bradyrhizobium septentrionale</name>
    <dbReference type="NCBI Taxonomy" id="1404411"/>
    <lineage>
        <taxon>Bacteria</taxon>
        <taxon>Pseudomonadati</taxon>
        <taxon>Pseudomonadota</taxon>
        <taxon>Alphaproteobacteria</taxon>
        <taxon>Hyphomicrobiales</taxon>
        <taxon>Nitrobacteraceae</taxon>
        <taxon>Bradyrhizobium</taxon>
    </lineage>
</organism>
<dbReference type="InterPro" id="IPR011032">
    <property type="entry name" value="GroES-like_sf"/>
</dbReference>
<dbReference type="RefSeq" id="WP_166208250.1">
    <property type="nucleotide sequence ID" value="NZ_CP088285.1"/>
</dbReference>
<dbReference type="AlphaFoldDB" id="A0A974A403"/>